<dbReference type="InterPro" id="IPR013538">
    <property type="entry name" value="ASHA1/2-like_C"/>
</dbReference>
<dbReference type="Gene3D" id="3.30.530.20">
    <property type="match status" value="1"/>
</dbReference>
<comment type="caution">
    <text evidence="3">The sequence shown here is derived from an EMBL/GenBank/DDBJ whole genome shotgun (WGS) entry which is preliminary data.</text>
</comment>
<evidence type="ECO:0000313" key="4">
    <source>
        <dbReference type="Proteomes" id="UP000677918"/>
    </source>
</evidence>
<dbReference type="SUPFAM" id="SSF55961">
    <property type="entry name" value="Bet v1-like"/>
    <property type="match status" value="1"/>
</dbReference>
<dbReference type="EMBL" id="BOVK01000013">
    <property type="protein sequence ID" value="GIQ68110.1"/>
    <property type="molecule type" value="Genomic_DNA"/>
</dbReference>
<dbReference type="InterPro" id="IPR023393">
    <property type="entry name" value="START-like_dom_sf"/>
</dbReference>
<evidence type="ECO:0000256" key="1">
    <source>
        <dbReference type="ARBA" id="ARBA00006817"/>
    </source>
</evidence>
<dbReference type="AlphaFoldDB" id="A0A8J4H1Z9"/>
<reference evidence="3" key="1">
    <citation type="submission" date="2021-04" db="EMBL/GenBank/DDBJ databases">
        <title>Draft genome sequence of Xylanibacillus composti strain K13.</title>
        <authorList>
            <person name="Uke A."/>
            <person name="Chhe C."/>
            <person name="Baramee S."/>
            <person name="Kosugi A."/>
        </authorList>
    </citation>
    <scope>NUCLEOTIDE SEQUENCE</scope>
    <source>
        <strain evidence="3">K13</strain>
    </source>
</reference>
<feature type="domain" description="Activator of Hsp90 ATPase homologue 1/2-like C-terminal" evidence="2">
    <location>
        <begin position="27"/>
        <end position="163"/>
    </location>
</feature>
<dbReference type="Proteomes" id="UP000677918">
    <property type="component" value="Unassembled WGS sequence"/>
</dbReference>
<evidence type="ECO:0000313" key="3">
    <source>
        <dbReference type="EMBL" id="GIQ68110.1"/>
    </source>
</evidence>
<sequence length="172" mass="19685">MEVRRKTRVTKVPERRELIVERMVSIPRSVAWQGWTRPKHVERWWGPRTWCATVYEMDVRPGGIWRYLLAPENGEGEIARGMAVYEEVTAPSRLAYTDAFADPAWQVVEGSQMPTTVTFEEAGQHTLLTITTRFGSVADLEAAESTGMIEGFTDALERLEEYLHNNRKGLED</sequence>
<gene>
    <name evidence="3" type="ORF">XYCOK13_09340</name>
</gene>
<comment type="similarity">
    <text evidence="1">Belongs to the AHA1 family.</text>
</comment>
<name>A0A8J4H1Z9_9BACL</name>
<keyword evidence="4" id="KW-1185">Reference proteome</keyword>
<organism evidence="3 4">
    <name type="scientific">Xylanibacillus composti</name>
    <dbReference type="NCBI Taxonomy" id="1572762"/>
    <lineage>
        <taxon>Bacteria</taxon>
        <taxon>Bacillati</taxon>
        <taxon>Bacillota</taxon>
        <taxon>Bacilli</taxon>
        <taxon>Bacillales</taxon>
        <taxon>Paenibacillaceae</taxon>
        <taxon>Xylanibacillus</taxon>
    </lineage>
</organism>
<proteinExistence type="inferred from homology"/>
<dbReference type="Pfam" id="PF08327">
    <property type="entry name" value="AHSA1"/>
    <property type="match status" value="1"/>
</dbReference>
<protein>
    <submittedName>
        <fullName evidence="3">Activator of HSP90 ATPase</fullName>
    </submittedName>
</protein>
<evidence type="ECO:0000259" key="2">
    <source>
        <dbReference type="Pfam" id="PF08327"/>
    </source>
</evidence>
<accession>A0A8J4H1Z9</accession>